<protein>
    <submittedName>
        <fullName evidence="2">Uncharacterized protein</fullName>
    </submittedName>
</protein>
<feature type="transmembrane region" description="Helical" evidence="1">
    <location>
        <begin position="12"/>
        <end position="28"/>
    </location>
</feature>
<proteinExistence type="predicted"/>
<feature type="transmembrane region" description="Helical" evidence="1">
    <location>
        <begin position="133"/>
        <end position="149"/>
    </location>
</feature>
<accession>A0A847J3W4</accession>
<keyword evidence="1" id="KW-0812">Transmembrane</keyword>
<dbReference type="Proteomes" id="UP000559962">
    <property type="component" value="Unassembled WGS sequence"/>
</dbReference>
<feature type="transmembrane region" description="Helical" evidence="1">
    <location>
        <begin position="72"/>
        <end position="94"/>
    </location>
</feature>
<evidence type="ECO:0000256" key="1">
    <source>
        <dbReference type="SAM" id="Phobius"/>
    </source>
</evidence>
<feature type="transmembrane region" description="Helical" evidence="1">
    <location>
        <begin position="34"/>
        <end position="52"/>
    </location>
</feature>
<gene>
    <name evidence="2" type="ORF">GX453_09990</name>
</gene>
<dbReference type="EMBL" id="JAAYVO010000137">
    <property type="protein sequence ID" value="NLH36328.1"/>
    <property type="molecule type" value="Genomic_DNA"/>
</dbReference>
<dbReference type="PROSITE" id="PS51257">
    <property type="entry name" value="PROKAR_LIPOPROTEIN"/>
    <property type="match status" value="1"/>
</dbReference>
<evidence type="ECO:0000313" key="3">
    <source>
        <dbReference type="Proteomes" id="UP000559962"/>
    </source>
</evidence>
<keyword evidence="1" id="KW-0472">Membrane</keyword>
<dbReference type="AlphaFoldDB" id="A0A847J3W4"/>
<sequence>MTIKKLITKQSLLLVLALTACFILSFYYEGFSFILAAITILFYLPLGAIYLIRIKKGTARQSLSKTFRIANWIAIILLLLYFFRGVYEVLYLFSSSELEATFWQTFWFHIRYYFSWGYFIGRDSGLLADLKDLIVYLPYLVVPFVFYWLNRTNKALMSFQNKE</sequence>
<name>A0A847J3W4_9LACT</name>
<reference evidence="2 3" key="1">
    <citation type="journal article" date="2020" name="Biotechnol. Biofuels">
        <title>New insights from the biogas microbiome by comprehensive genome-resolved metagenomics of nearly 1600 species originating from multiple anaerobic digesters.</title>
        <authorList>
            <person name="Campanaro S."/>
            <person name="Treu L."/>
            <person name="Rodriguez-R L.M."/>
            <person name="Kovalovszki A."/>
            <person name="Ziels R.M."/>
            <person name="Maus I."/>
            <person name="Zhu X."/>
            <person name="Kougias P.G."/>
            <person name="Basile A."/>
            <person name="Luo G."/>
            <person name="Schluter A."/>
            <person name="Konstantinidis K.T."/>
            <person name="Angelidaki I."/>
        </authorList>
    </citation>
    <scope>NUCLEOTIDE SEQUENCE [LARGE SCALE GENOMIC DNA]</scope>
    <source>
        <strain evidence="2">AS27yjCOA_61</strain>
    </source>
</reference>
<comment type="caution">
    <text evidence="2">The sequence shown here is derived from an EMBL/GenBank/DDBJ whole genome shotgun (WGS) entry which is preliminary data.</text>
</comment>
<organism evidence="2 3">
    <name type="scientific">Pseudolactococcus chungangensis</name>
    <dbReference type="NCBI Taxonomy" id="451457"/>
    <lineage>
        <taxon>Bacteria</taxon>
        <taxon>Bacillati</taxon>
        <taxon>Bacillota</taxon>
        <taxon>Bacilli</taxon>
        <taxon>Lactobacillales</taxon>
        <taxon>Streptococcaceae</taxon>
        <taxon>Pseudolactococcus</taxon>
    </lineage>
</organism>
<evidence type="ECO:0000313" key="2">
    <source>
        <dbReference type="EMBL" id="NLH36328.1"/>
    </source>
</evidence>
<keyword evidence="1" id="KW-1133">Transmembrane helix</keyword>